<dbReference type="SUPFAM" id="SSF103473">
    <property type="entry name" value="MFS general substrate transporter"/>
    <property type="match status" value="1"/>
</dbReference>
<feature type="transmembrane region" description="Helical" evidence="2">
    <location>
        <begin position="178"/>
        <end position="196"/>
    </location>
</feature>
<feature type="transmembrane region" description="Helical" evidence="2">
    <location>
        <begin position="119"/>
        <end position="138"/>
    </location>
</feature>
<feature type="transmembrane region" description="Helical" evidence="2">
    <location>
        <begin position="85"/>
        <end position="107"/>
    </location>
</feature>
<keyword evidence="2" id="KW-0472">Membrane</keyword>
<dbReference type="InterPro" id="IPR011701">
    <property type="entry name" value="MFS"/>
</dbReference>
<dbReference type="PANTHER" id="PTHR11360:SF251">
    <property type="entry name" value="MAJOR FACILITATOR SUPERFAMILY (MFS) PROFILE DOMAIN-CONTAINING PROTEIN"/>
    <property type="match status" value="1"/>
</dbReference>
<feature type="transmembrane region" description="Helical" evidence="2">
    <location>
        <begin position="144"/>
        <end position="166"/>
    </location>
</feature>
<feature type="transmembrane region" description="Helical" evidence="2">
    <location>
        <begin position="208"/>
        <end position="229"/>
    </location>
</feature>
<accession>A0A813SVW2</accession>
<dbReference type="PANTHER" id="PTHR11360">
    <property type="entry name" value="MONOCARBOXYLATE TRANSPORTER"/>
    <property type="match status" value="1"/>
</dbReference>
<evidence type="ECO:0000259" key="3">
    <source>
        <dbReference type="PROSITE" id="PS50850"/>
    </source>
</evidence>
<feature type="transmembrane region" description="Helical" evidence="2">
    <location>
        <begin position="346"/>
        <end position="369"/>
    </location>
</feature>
<dbReference type="InterPro" id="IPR020846">
    <property type="entry name" value="MFS_dom"/>
</dbReference>
<comment type="subcellular location">
    <subcellularLocation>
        <location evidence="1">Membrane</location>
        <topology evidence="1">Multi-pass membrane protein</topology>
    </subcellularLocation>
</comment>
<dbReference type="OrthoDB" id="6499973at2759"/>
<evidence type="ECO:0000256" key="2">
    <source>
        <dbReference type="SAM" id="Phobius"/>
    </source>
</evidence>
<dbReference type="Proteomes" id="UP000663879">
    <property type="component" value="Unassembled WGS sequence"/>
</dbReference>
<keyword evidence="2" id="KW-0812">Transmembrane</keyword>
<dbReference type="AlphaFoldDB" id="A0A813SVW2"/>
<feature type="transmembrane region" description="Helical" evidence="2">
    <location>
        <begin position="46"/>
        <end position="65"/>
    </location>
</feature>
<dbReference type="InterPro" id="IPR036259">
    <property type="entry name" value="MFS_trans_sf"/>
</dbReference>
<reference evidence="4" key="1">
    <citation type="submission" date="2021-02" db="EMBL/GenBank/DDBJ databases">
        <authorList>
            <person name="Nowell W R."/>
        </authorList>
    </citation>
    <scope>NUCLEOTIDE SEQUENCE</scope>
    <source>
        <strain evidence="4">Ploen Becks lab</strain>
    </source>
</reference>
<comment type="caution">
    <text evidence="4">The sequence shown here is derived from an EMBL/GenBank/DDBJ whole genome shotgun (WGS) entry which is preliminary data.</text>
</comment>
<evidence type="ECO:0000256" key="1">
    <source>
        <dbReference type="ARBA" id="ARBA00004141"/>
    </source>
</evidence>
<gene>
    <name evidence="4" type="ORF">OXX778_LOCUS6447</name>
</gene>
<keyword evidence="2" id="KW-1133">Transmembrane helix</keyword>
<feature type="domain" description="Major facilitator superfamily (MFS) profile" evidence="3">
    <location>
        <begin position="211"/>
        <end position="451"/>
    </location>
</feature>
<keyword evidence="5" id="KW-1185">Reference proteome</keyword>
<feature type="transmembrane region" description="Helical" evidence="2">
    <location>
        <begin position="412"/>
        <end position="438"/>
    </location>
</feature>
<feature type="transmembrane region" description="Helical" evidence="2">
    <location>
        <begin position="256"/>
        <end position="275"/>
    </location>
</feature>
<sequence length="451" mass="49984">MHVNNSSNSPEKQKFLAFNENPNLKDEELFDEKIECKDFIYKEGGWGWVVVLSAGYCLGILIGMINNYALIYNELDRVYTGIENHVLYAAWIGSLSTGVQYIFCALGSIMTDFLGPRKTGITGGLISGLALAICALVEKMEIYFLTYGVLYGAGQALLLTSTLAILPHYFKKRISLANGIMNLIGAIIVVLLPILTSKIIHNYSLKGIFLFLSLLNFGTVLMAFTYIPLLPVHKHEKIIHQIKSSFGLEVFKKPKFAVWCIASFFGMFGYLIPIVNIDHHSIKAFPNDDPVYINIVFGAASGVAAIVFGKIGDLTKFHRVHYHTLVFLVYGIVQFLIPYARSFTELLFQMAILGLMDGVLLCFIVTISFDLAESSKLANHAAGYYHVAISLPSIAGPAVAGKIYELVHSYNYAFYLGAASSLIGSLILIVFITCFELMEKKKQKSQEKAVE</sequence>
<dbReference type="PROSITE" id="PS50850">
    <property type="entry name" value="MFS"/>
    <property type="match status" value="1"/>
</dbReference>
<evidence type="ECO:0000313" key="5">
    <source>
        <dbReference type="Proteomes" id="UP000663879"/>
    </source>
</evidence>
<dbReference type="Gene3D" id="1.20.1250.20">
    <property type="entry name" value="MFS general substrate transporter like domains"/>
    <property type="match status" value="2"/>
</dbReference>
<name>A0A813SVW2_9BILA</name>
<dbReference type="Pfam" id="PF07690">
    <property type="entry name" value="MFS_1"/>
    <property type="match status" value="1"/>
</dbReference>
<organism evidence="4 5">
    <name type="scientific">Brachionus calyciflorus</name>
    <dbReference type="NCBI Taxonomy" id="104777"/>
    <lineage>
        <taxon>Eukaryota</taxon>
        <taxon>Metazoa</taxon>
        <taxon>Spiralia</taxon>
        <taxon>Gnathifera</taxon>
        <taxon>Rotifera</taxon>
        <taxon>Eurotatoria</taxon>
        <taxon>Monogononta</taxon>
        <taxon>Pseudotrocha</taxon>
        <taxon>Ploima</taxon>
        <taxon>Brachionidae</taxon>
        <taxon>Brachionus</taxon>
    </lineage>
</organism>
<evidence type="ECO:0000313" key="4">
    <source>
        <dbReference type="EMBL" id="CAF0800646.1"/>
    </source>
</evidence>
<feature type="transmembrane region" description="Helical" evidence="2">
    <location>
        <begin position="320"/>
        <end position="340"/>
    </location>
</feature>
<protein>
    <recommendedName>
        <fullName evidence="3">Major facilitator superfamily (MFS) profile domain-containing protein</fullName>
    </recommendedName>
</protein>
<dbReference type="EMBL" id="CAJNOC010000764">
    <property type="protein sequence ID" value="CAF0800646.1"/>
    <property type="molecule type" value="Genomic_DNA"/>
</dbReference>
<feature type="transmembrane region" description="Helical" evidence="2">
    <location>
        <begin position="291"/>
        <end position="308"/>
    </location>
</feature>
<dbReference type="GO" id="GO:0016020">
    <property type="term" value="C:membrane"/>
    <property type="evidence" value="ECO:0007669"/>
    <property type="project" value="UniProtKB-SubCell"/>
</dbReference>
<proteinExistence type="predicted"/>
<dbReference type="InterPro" id="IPR050327">
    <property type="entry name" value="Proton-linked_MCT"/>
</dbReference>
<dbReference type="GO" id="GO:0022857">
    <property type="term" value="F:transmembrane transporter activity"/>
    <property type="evidence" value="ECO:0007669"/>
    <property type="project" value="InterPro"/>
</dbReference>